<dbReference type="AlphaFoldDB" id="A0A8B9TRT2"/>
<evidence type="ECO:0000313" key="1">
    <source>
        <dbReference type="Ensembl" id="ENSAPLP00020024479.1"/>
    </source>
</evidence>
<reference evidence="1" key="3">
    <citation type="submission" date="2025-09" db="UniProtKB">
        <authorList>
            <consortium name="Ensembl"/>
        </authorList>
    </citation>
    <scope>IDENTIFICATION</scope>
</reference>
<sequence>MRIRLLDLGYLREHHVISAGVVNKNNLLLFPVVVNFTKAFSPSDQTHFCLSKINHERQISPPTTAFHHMKVFPHCPVLSLIFCSPCQQAGVTNHKGRSVCLCHKRQGSLAKA</sequence>
<reference evidence="1" key="1">
    <citation type="submission" date="2019-08" db="EMBL/GenBank/DDBJ databases">
        <title>Three high-quality genomes provides insights into domestication of ducks.</title>
        <authorList>
            <person name="Hou Z.C."/>
            <person name="Zhu F."/>
            <person name="Yin Z.T."/>
            <person name="Zhang F."/>
        </authorList>
    </citation>
    <scope>NUCLEOTIDE SEQUENCE [LARGE SCALE GENOMIC DNA]</scope>
</reference>
<protein>
    <submittedName>
        <fullName evidence="1">Uncharacterized protein</fullName>
    </submittedName>
</protein>
<proteinExistence type="predicted"/>
<accession>A0A8B9TRT2</accession>
<reference evidence="1" key="2">
    <citation type="submission" date="2025-08" db="UniProtKB">
        <authorList>
            <consortium name="Ensembl"/>
        </authorList>
    </citation>
    <scope>IDENTIFICATION</scope>
</reference>
<dbReference type="Proteomes" id="UP000694400">
    <property type="component" value="Chromosome 2"/>
</dbReference>
<name>A0A8B9TRT2_ANAPL</name>
<evidence type="ECO:0000313" key="2">
    <source>
        <dbReference type="Proteomes" id="UP000694400"/>
    </source>
</evidence>
<dbReference type="Ensembl" id="ENSAPLT00020026401.1">
    <property type="protein sequence ID" value="ENSAPLP00020024479.1"/>
    <property type="gene ID" value="ENSAPLG00020016874.1"/>
</dbReference>
<organism evidence="1 2">
    <name type="scientific">Anas platyrhynchos</name>
    <name type="common">Mallard</name>
    <name type="synonym">Anas boschas</name>
    <dbReference type="NCBI Taxonomy" id="8839"/>
    <lineage>
        <taxon>Eukaryota</taxon>
        <taxon>Metazoa</taxon>
        <taxon>Chordata</taxon>
        <taxon>Craniata</taxon>
        <taxon>Vertebrata</taxon>
        <taxon>Euteleostomi</taxon>
        <taxon>Archelosauria</taxon>
        <taxon>Archosauria</taxon>
        <taxon>Dinosauria</taxon>
        <taxon>Saurischia</taxon>
        <taxon>Theropoda</taxon>
        <taxon>Coelurosauria</taxon>
        <taxon>Aves</taxon>
        <taxon>Neognathae</taxon>
        <taxon>Galloanserae</taxon>
        <taxon>Anseriformes</taxon>
        <taxon>Anatidae</taxon>
        <taxon>Anatinae</taxon>
        <taxon>Anas</taxon>
    </lineage>
</organism>